<feature type="repeat" description="Hemopexin" evidence="1">
    <location>
        <begin position="391"/>
        <end position="443"/>
    </location>
</feature>
<dbReference type="EMBL" id="JAUEPS010000026">
    <property type="protein sequence ID" value="KAK0455355.1"/>
    <property type="molecule type" value="Genomic_DNA"/>
</dbReference>
<evidence type="ECO:0000259" key="2">
    <source>
        <dbReference type="Pfam" id="PF22596"/>
    </source>
</evidence>
<dbReference type="SMART" id="SM00120">
    <property type="entry name" value="HX"/>
    <property type="match status" value="4"/>
</dbReference>
<dbReference type="InterPro" id="IPR018487">
    <property type="entry name" value="Hemopexin-like_repeat"/>
</dbReference>
<dbReference type="RefSeq" id="XP_060328865.1">
    <property type="nucleotide sequence ID" value="XM_060482749.1"/>
</dbReference>
<dbReference type="InterPro" id="IPR054695">
    <property type="entry name" value="Pierisin-like_dom"/>
</dbReference>
<keyword evidence="4" id="KW-1185">Reference proteome</keyword>
<feature type="domain" description="Pierisin-like" evidence="2">
    <location>
        <begin position="62"/>
        <end position="196"/>
    </location>
</feature>
<dbReference type="Gene3D" id="3.90.210.10">
    <property type="entry name" value="Heat-Labile Enterotoxin, subunit A"/>
    <property type="match status" value="1"/>
</dbReference>
<reference evidence="3" key="1">
    <citation type="submission" date="2023-06" db="EMBL/GenBank/DDBJ databases">
        <authorList>
            <consortium name="Lawrence Berkeley National Laboratory"/>
            <person name="Ahrendt S."/>
            <person name="Sahu N."/>
            <person name="Indic B."/>
            <person name="Wong-Bajracharya J."/>
            <person name="Merenyi Z."/>
            <person name="Ke H.-M."/>
            <person name="Monk M."/>
            <person name="Kocsube S."/>
            <person name="Drula E."/>
            <person name="Lipzen A."/>
            <person name="Balint B."/>
            <person name="Henrissat B."/>
            <person name="Andreopoulos B."/>
            <person name="Martin F.M."/>
            <person name="Harder C.B."/>
            <person name="Rigling D."/>
            <person name="Ford K.L."/>
            <person name="Foster G.D."/>
            <person name="Pangilinan J."/>
            <person name="Papanicolaou A."/>
            <person name="Barry K."/>
            <person name="LaButti K."/>
            <person name="Viragh M."/>
            <person name="Koriabine M."/>
            <person name="Yan M."/>
            <person name="Riley R."/>
            <person name="Champramary S."/>
            <person name="Plett K.L."/>
            <person name="Tsai I.J."/>
            <person name="Slot J."/>
            <person name="Sipos G."/>
            <person name="Plett J."/>
            <person name="Nagy L.G."/>
            <person name="Grigoriev I.V."/>
        </authorList>
    </citation>
    <scope>NUCLEOTIDE SEQUENCE</scope>
    <source>
        <strain evidence="3">CCBAS 213</strain>
    </source>
</reference>
<evidence type="ECO:0000256" key="1">
    <source>
        <dbReference type="PROSITE-ProRule" id="PRU01011"/>
    </source>
</evidence>
<dbReference type="PROSITE" id="PS51642">
    <property type="entry name" value="HEMOPEXIN_2"/>
    <property type="match status" value="3"/>
</dbReference>
<accession>A0AA39K8F7</accession>
<comment type="caution">
    <text evidence="3">The sequence shown here is derived from an EMBL/GenBank/DDBJ whole genome shotgun (WGS) entry which is preliminary data.</text>
</comment>
<feature type="repeat" description="Hemopexin" evidence="1">
    <location>
        <begin position="448"/>
        <end position="499"/>
    </location>
</feature>
<dbReference type="Gene3D" id="2.110.10.10">
    <property type="entry name" value="Hemopexin-like domain"/>
    <property type="match status" value="2"/>
</dbReference>
<dbReference type="Proteomes" id="UP001175211">
    <property type="component" value="Unassembled WGS sequence"/>
</dbReference>
<dbReference type="AlphaFoldDB" id="A0AA39K8F7"/>
<evidence type="ECO:0000313" key="3">
    <source>
        <dbReference type="EMBL" id="KAK0455355.1"/>
    </source>
</evidence>
<dbReference type="SUPFAM" id="SSF50923">
    <property type="entry name" value="Hemopexin-like domain"/>
    <property type="match status" value="1"/>
</dbReference>
<dbReference type="InterPro" id="IPR036375">
    <property type="entry name" value="Hemopexin-like_dom_sf"/>
</dbReference>
<name>A0AA39K8F7_ARMTA</name>
<dbReference type="Pfam" id="PF22596">
    <property type="entry name" value="Scabin-like"/>
    <property type="match status" value="1"/>
</dbReference>
<proteinExistence type="predicted"/>
<protein>
    <submittedName>
        <fullName evidence="3">Hemopexin-like domain-containing protein</fullName>
    </submittedName>
</protein>
<dbReference type="GeneID" id="85366297"/>
<dbReference type="SUPFAM" id="SSF56399">
    <property type="entry name" value="ADP-ribosylation"/>
    <property type="match status" value="1"/>
</dbReference>
<feature type="repeat" description="Hemopexin" evidence="1">
    <location>
        <begin position="332"/>
        <end position="386"/>
    </location>
</feature>
<sequence>MSRDLFVPSVIPWFRDRADEVMDHIHRLAIPNDTNAPSDMFRPAQVQNATTQRNVPTAAERLIRWDTLHPNDAFWNGFQPWVSPSNGNFPDEAFNLRQYVVTNVRSIFVGTARYYRNNRNALVRWQPRVTTATRHRFEYEIFAYGGIDVNHVLGDGHQYANQHEIAFPGGIRREFIRTAREYSGTQLVRIWDNPRFDNELNPRGHIPPLEALPPPIRGIPVPVIFFTEHDGAADPDGGAGQDELRRRRAAGSGDDLMRVAGDADVDDTLSIKPIPRLSSAAVLHPLLPGQAYFFCGNHYVIIKVAPGTTDDTIVSGPHLLVGQWPSFVKAGFGNIDAVLPDPRPEFKQMMYFFCMDKYVRINIMPGTTTDYIVDGPKVIVDAWPSLKKAGFKTIDTVLPNPANKQQAYFFSGEKYVRVKIAPGTNDDVLLDGPKSIVDNWPSLKQAGFKTVDVALPNPSDQSMAYFFSGKNYVKVKVNPGAEDSIVGGPRAVSSGWPSLHLAGFW</sequence>
<gene>
    <name evidence="3" type="ORF">EV420DRAFT_596410</name>
</gene>
<evidence type="ECO:0000313" key="4">
    <source>
        <dbReference type="Proteomes" id="UP001175211"/>
    </source>
</evidence>
<organism evidence="3 4">
    <name type="scientific">Armillaria tabescens</name>
    <name type="common">Ringless honey mushroom</name>
    <name type="synonym">Agaricus tabescens</name>
    <dbReference type="NCBI Taxonomy" id="1929756"/>
    <lineage>
        <taxon>Eukaryota</taxon>
        <taxon>Fungi</taxon>
        <taxon>Dikarya</taxon>
        <taxon>Basidiomycota</taxon>
        <taxon>Agaricomycotina</taxon>
        <taxon>Agaricomycetes</taxon>
        <taxon>Agaricomycetidae</taxon>
        <taxon>Agaricales</taxon>
        <taxon>Marasmiineae</taxon>
        <taxon>Physalacriaceae</taxon>
        <taxon>Desarmillaria</taxon>
    </lineage>
</organism>